<dbReference type="PRINTS" id="PR00463">
    <property type="entry name" value="EP450I"/>
</dbReference>
<dbReference type="PANTHER" id="PTHR24305">
    <property type="entry name" value="CYTOCHROME P450"/>
    <property type="match status" value="1"/>
</dbReference>
<reference evidence="8 9" key="1">
    <citation type="journal article" date="2016" name="Genome Biol. Evol.">
        <title>Draft genome sequence of an aflatoxigenic Aspergillus species, A. bombycis.</title>
        <authorList>
            <person name="Moore G.G."/>
            <person name="Mack B.M."/>
            <person name="Beltz S.B."/>
            <person name="Gilbert M.K."/>
        </authorList>
    </citation>
    <scope>NUCLEOTIDE SEQUENCE [LARGE SCALE GENOMIC DNA]</scope>
    <source>
        <strain evidence="9">NRRL 26010</strain>
    </source>
</reference>
<dbReference type="Pfam" id="PF00067">
    <property type="entry name" value="p450"/>
    <property type="match status" value="1"/>
</dbReference>
<dbReference type="InterPro" id="IPR036396">
    <property type="entry name" value="Cyt_P450_sf"/>
</dbReference>
<dbReference type="GO" id="GO:0004497">
    <property type="term" value="F:monooxygenase activity"/>
    <property type="evidence" value="ECO:0007669"/>
    <property type="project" value="UniProtKB-KW"/>
</dbReference>
<dbReference type="GO" id="GO:0020037">
    <property type="term" value="F:heme binding"/>
    <property type="evidence" value="ECO:0007669"/>
    <property type="project" value="InterPro"/>
</dbReference>
<comment type="cofactor">
    <cofactor evidence="1">
        <name>heme</name>
        <dbReference type="ChEBI" id="CHEBI:30413"/>
    </cofactor>
</comment>
<dbReference type="RefSeq" id="XP_022388353.1">
    <property type="nucleotide sequence ID" value="XM_022534592.1"/>
</dbReference>
<keyword evidence="5" id="KW-0560">Oxidoreductase</keyword>
<evidence type="ECO:0000256" key="4">
    <source>
        <dbReference type="ARBA" id="ARBA00022723"/>
    </source>
</evidence>
<keyword evidence="9" id="KW-1185">Reference proteome</keyword>
<dbReference type="PANTHER" id="PTHR24305:SF157">
    <property type="entry name" value="N-ACETYLTRYPTOPHAN 6-HYDROXYLASE IVOC-RELATED"/>
    <property type="match status" value="1"/>
</dbReference>
<dbReference type="EMBL" id="LYCR01000052">
    <property type="protein sequence ID" value="OGM44636.1"/>
    <property type="molecule type" value="Genomic_DNA"/>
</dbReference>
<keyword evidence="7" id="KW-0503">Monooxygenase</keyword>
<evidence type="ECO:0000256" key="1">
    <source>
        <dbReference type="ARBA" id="ARBA00001971"/>
    </source>
</evidence>
<dbReference type="InterPro" id="IPR002401">
    <property type="entry name" value="Cyt_P450_E_grp-I"/>
</dbReference>
<evidence type="ECO:0008006" key="10">
    <source>
        <dbReference type="Google" id="ProtNLM"/>
    </source>
</evidence>
<organism evidence="8 9">
    <name type="scientific">Aspergillus bombycis</name>
    <dbReference type="NCBI Taxonomy" id="109264"/>
    <lineage>
        <taxon>Eukaryota</taxon>
        <taxon>Fungi</taxon>
        <taxon>Dikarya</taxon>
        <taxon>Ascomycota</taxon>
        <taxon>Pezizomycotina</taxon>
        <taxon>Eurotiomycetes</taxon>
        <taxon>Eurotiomycetidae</taxon>
        <taxon>Eurotiales</taxon>
        <taxon>Aspergillaceae</taxon>
        <taxon>Aspergillus</taxon>
    </lineage>
</organism>
<dbReference type="InterPro" id="IPR050121">
    <property type="entry name" value="Cytochrome_P450_monoxygenase"/>
</dbReference>
<keyword evidence="4" id="KW-0479">Metal-binding</keyword>
<dbReference type="GO" id="GO:0005506">
    <property type="term" value="F:iron ion binding"/>
    <property type="evidence" value="ECO:0007669"/>
    <property type="project" value="InterPro"/>
</dbReference>
<dbReference type="SUPFAM" id="SSF48264">
    <property type="entry name" value="Cytochrome P450"/>
    <property type="match status" value="1"/>
</dbReference>
<dbReference type="Gene3D" id="1.10.630.10">
    <property type="entry name" value="Cytochrome P450"/>
    <property type="match status" value="1"/>
</dbReference>
<evidence type="ECO:0000256" key="6">
    <source>
        <dbReference type="ARBA" id="ARBA00023004"/>
    </source>
</evidence>
<evidence type="ECO:0000256" key="5">
    <source>
        <dbReference type="ARBA" id="ARBA00023002"/>
    </source>
</evidence>
<evidence type="ECO:0000256" key="7">
    <source>
        <dbReference type="ARBA" id="ARBA00023033"/>
    </source>
</evidence>
<protein>
    <recommendedName>
        <fullName evidence="10">Cytochrome P450</fullName>
    </recommendedName>
</protein>
<name>A0A1F7ZYV2_9EURO</name>
<evidence type="ECO:0000313" key="8">
    <source>
        <dbReference type="EMBL" id="OGM44636.1"/>
    </source>
</evidence>
<dbReference type="OrthoDB" id="3945418at2759"/>
<sequence>MSAKQSMSLPNTVFTSLIDQSLPPEERTLDRLQDEGYVLLAAGTETTSWTLSVTLFYLLSNKKFLLRLHEELKLVMPKPNHVPDLFELETLPLLRAVIHEGLRLSFGVLTRLPRVAPFEALNYKGHIIPPGTPVSQSTYFVNMDPQHYPDPHTFNPERWLEEAANV</sequence>
<comment type="caution">
    <text evidence="8">The sequence shown here is derived from an EMBL/GenBank/DDBJ whole genome shotgun (WGS) entry which is preliminary data.</text>
</comment>
<dbReference type="InterPro" id="IPR001128">
    <property type="entry name" value="Cyt_P450"/>
</dbReference>
<evidence type="ECO:0000256" key="3">
    <source>
        <dbReference type="ARBA" id="ARBA00022617"/>
    </source>
</evidence>
<evidence type="ECO:0000256" key="2">
    <source>
        <dbReference type="ARBA" id="ARBA00010617"/>
    </source>
</evidence>
<keyword evidence="3" id="KW-0349">Heme</keyword>
<evidence type="ECO:0000313" key="9">
    <source>
        <dbReference type="Proteomes" id="UP000179179"/>
    </source>
</evidence>
<dbReference type="GeneID" id="34450853"/>
<proteinExistence type="inferred from homology"/>
<dbReference type="GO" id="GO:0016705">
    <property type="term" value="F:oxidoreductase activity, acting on paired donors, with incorporation or reduction of molecular oxygen"/>
    <property type="evidence" value="ECO:0007669"/>
    <property type="project" value="InterPro"/>
</dbReference>
<accession>A0A1F7ZYV2</accession>
<comment type="similarity">
    <text evidence="2">Belongs to the cytochrome P450 family.</text>
</comment>
<keyword evidence="6" id="KW-0408">Iron</keyword>
<dbReference type="STRING" id="109264.A0A1F7ZYV2"/>
<dbReference type="Proteomes" id="UP000179179">
    <property type="component" value="Unassembled WGS sequence"/>
</dbReference>
<gene>
    <name evidence="8" type="ORF">ABOM_007463</name>
</gene>
<dbReference type="AlphaFoldDB" id="A0A1F7ZYV2"/>